<dbReference type="GeneID" id="93880144"/>
<organism evidence="2 3">
    <name type="scientific">Xanthomonas sacchari</name>
    <dbReference type="NCBI Taxonomy" id="56458"/>
    <lineage>
        <taxon>Bacteria</taxon>
        <taxon>Pseudomonadati</taxon>
        <taxon>Pseudomonadota</taxon>
        <taxon>Gammaproteobacteria</taxon>
        <taxon>Lysobacterales</taxon>
        <taxon>Lysobacteraceae</taxon>
        <taxon>Xanthomonas</taxon>
    </lineage>
</organism>
<dbReference type="OrthoDB" id="9181189at2"/>
<gene>
    <name evidence="2" type="ORF">XsacCFBP4641_15780</name>
</gene>
<reference evidence="2 3" key="1">
    <citation type="submission" date="2016-08" db="EMBL/GenBank/DDBJ databases">
        <authorList>
            <person name="Seilhamer J.J."/>
        </authorList>
    </citation>
    <scope>NUCLEOTIDE SEQUENCE [LARGE SCALE GENOMIC DNA]</scope>
    <source>
        <strain evidence="2 3">CFBP4641</strain>
    </source>
</reference>
<protein>
    <recommendedName>
        <fullName evidence="4">DUF3828 domain-containing protein</fullName>
    </recommendedName>
</protein>
<dbReference type="Proteomes" id="UP000247346">
    <property type="component" value="Unassembled WGS sequence"/>
</dbReference>
<evidence type="ECO:0008006" key="4">
    <source>
        <dbReference type="Google" id="ProtNLM"/>
    </source>
</evidence>
<evidence type="ECO:0000313" key="2">
    <source>
        <dbReference type="EMBL" id="PPU81039.1"/>
    </source>
</evidence>
<sequence length="160" mass="17464">MHRRLAFLTLLALSPTLAAAQPPACATPLQMAERLYKARDFYWQPQNLDGLLTPSFAHALQADQRCAAREGVCRLDFDPWTSAQDGDIQGAPTFTLVSGGSQATVVEVRMDYRLAFGGRAARAQSVKIELQRRGNGCWAVSDLIAPDGQSLFALLTDPED</sequence>
<dbReference type="AlphaFoldDB" id="A0A2P5Z0Z2"/>
<proteinExistence type="predicted"/>
<keyword evidence="1" id="KW-0732">Signal</keyword>
<dbReference type="RefSeq" id="WP_010342249.1">
    <property type="nucleotide sequence ID" value="NZ_CP132343.1"/>
</dbReference>
<accession>A0A2P5Z0Z2</accession>
<dbReference type="EMBL" id="MDEK01000015">
    <property type="protein sequence ID" value="PPU81039.1"/>
    <property type="molecule type" value="Genomic_DNA"/>
</dbReference>
<evidence type="ECO:0000256" key="1">
    <source>
        <dbReference type="SAM" id="SignalP"/>
    </source>
</evidence>
<dbReference type="STRING" id="56458.SB85_06730"/>
<feature type="chain" id="PRO_5015135464" description="DUF3828 domain-containing protein" evidence="1">
    <location>
        <begin position="21"/>
        <end position="160"/>
    </location>
</feature>
<comment type="caution">
    <text evidence="2">The sequence shown here is derived from an EMBL/GenBank/DDBJ whole genome shotgun (WGS) entry which is preliminary data.</text>
</comment>
<feature type="signal peptide" evidence="1">
    <location>
        <begin position="1"/>
        <end position="20"/>
    </location>
</feature>
<evidence type="ECO:0000313" key="3">
    <source>
        <dbReference type="Proteomes" id="UP000247346"/>
    </source>
</evidence>
<name>A0A2P5Z0Z2_9XANT</name>